<name>A0ABX7VK79_XENBU</name>
<dbReference type="EMBL" id="CP072455">
    <property type="protein sequence ID" value="QTL40845.1"/>
    <property type="molecule type" value="Genomic_DNA"/>
</dbReference>
<accession>A0ABX7VK79</accession>
<dbReference type="Pfam" id="PF08388">
    <property type="entry name" value="GIIM"/>
    <property type="match status" value="1"/>
</dbReference>
<feature type="domain" description="Group II intron maturase-specific" evidence="1">
    <location>
        <begin position="3"/>
        <end position="33"/>
    </location>
</feature>
<proteinExistence type="predicted"/>
<organism evidence="2 3">
    <name type="scientific">Xenorhabdus budapestensis</name>
    <dbReference type="NCBI Taxonomy" id="290110"/>
    <lineage>
        <taxon>Bacteria</taxon>
        <taxon>Pseudomonadati</taxon>
        <taxon>Pseudomonadota</taxon>
        <taxon>Gammaproteobacteria</taxon>
        <taxon>Enterobacterales</taxon>
        <taxon>Morganellaceae</taxon>
        <taxon>Xenorhabdus</taxon>
    </lineage>
</organism>
<evidence type="ECO:0000313" key="3">
    <source>
        <dbReference type="Proteomes" id="UP000665047"/>
    </source>
</evidence>
<reference evidence="2 3" key="1">
    <citation type="submission" date="2021-03" db="EMBL/GenBank/DDBJ databases">
        <title>Complete Genome Sequence Data of Xenorhabdus budapestensis strain C72, a Candidate Biological Control Agent, from China.</title>
        <authorList>
            <person name="LI B."/>
            <person name="WANG S."/>
            <person name="QIU D."/>
        </authorList>
    </citation>
    <scope>NUCLEOTIDE SEQUENCE [LARGE SCALE GENOMIC DNA]</scope>
    <source>
        <strain evidence="2 3">C-7-2</strain>
    </source>
</reference>
<evidence type="ECO:0000313" key="2">
    <source>
        <dbReference type="EMBL" id="QTL40845.1"/>
    </source>
</evidence>
<sequence length="33" mass="3918">MSHLRELIKRHATTPVNDLIKMLNPKLRGWANY</sequence>
<gene>
    <name evidence="2" type="ORF">HGO23_05710</name>
</gene>
<dbReference type="Proteomes" id="UP000665047">
    <property type="component" value="Chromosome"/>
</dbReference>
<evidence type="ECO:0000259" key="1">
    <source>
        <dbReference type="Pfam" id="PF08388"/>
    </source>
</evidence>
<dbReference type="InterPro" id="IPR013597">
    <property type="entry name" value="Mat_intron_G2"/>
</dbReference>
<protein>
    <recommendedName>
        <fullName evidence="1">Group II intron maturase-specific domain-containing protein</fullName>
    </recommendedName>
</protein>
<keyword evidence="3" id="KW-1185">Reference proteome</keyword>